<evidence type="ECO:0000256" key="3">
    <source>
        <dbReference type="ARBA" id="ARBA00023163"/>
    </source>
</evidence>
<dbReference type="SMART" id="SM00354">
    <property type="entry name" value="HTH_LACI"/>
    <property type="match status" value="1"/>
</dbReference>
<dbReference type="CDD" id="cd01392">
    <property type="entry name" value="HTH_LacI"/>
    <property type="match status" value="1"/>
</dbReference>
<name>A0A1M5ZLJ7_9VIBR</name>
<dbReference type="InterPro" id="IPR010982">
    <property type="entry name" value="Lambda_DNA-bd_dom_sf"/>
</dbReference>
<dbReference type="Gene3D" id="3.40.50.2300">
    <property type="match status" value="2"/>
</dbReference>
<protein>
    <submittedName>
        <fullName evidence="5">HTH-type transcriptional regulator GalR</fullName>
    </submittedName>
</protein>
<dbReference type="STRING" id="1216006.VA7868_02891"/>
<feature type="domain" description="HTH lacI-type" evidence="4">
    <location>
        <begin position="2"/>
        <end position="56"/>
    </location>
</feature>
<evidence type="ECO:0000256" key="2">
    <source>
        <dbReference type="ARBA" id="ARBA00023125"/>
    </source>
</evidence>
<dbReference type="SUPFAM" id="SSF47413">
    <property type="entry name" value="lambda repressor-like DNA-binding domains"/>
    <property type="match status" value="1"/>
</dbReference>
<dbReference type="Proteomes" id="UP000184608">
    <property type="component" value="Unassembled WGS sequence"/>
</dbReference>
<dbReference type="GO" id="GO:0003700">
    <property type="term" value="F:DNA-binding transcription factor activity"/>
    <property type="evidence" value="ECO:0007669"/>
    <property type="project" value="TreeGrafter"/>
</dbReference>
<dbReference type="PROSITE" id="PS00356">
    <property type="entry name" value="HTH_LACI_1"/>
    <property type="match status" value="1"/>
</dbReference>
<dbReference type="SUPFAM" id="SSF53822">
    <property type="entry name" value="Periplasmic binding protein-like I"/>
    <property type="match status" value="1"/>
</dbReference>
<dbReference type="Pfam" id="PF00356">
    <property type="entry name" value="LacI"/>
    <property type="match status" value="1"/>
</dbReference>
<reference evidence="5 6" key="1">
    <citation type="submission" date="2016-11" db="EMBL/GenBank/DDBJ databases">
        <authorList>
            <person name="Jaros S."/>
            <person name="Januszkiewicz K."/>
            <person name="Wedrychowicz H."/>
        </authorList>
    </citation>
    <scope>NUCLEOTIDE SEQUENCE [LARGE SCALE GENOMIC DNA]</scope>
    <source>
        <strain evidence="5 6">CECT 7868</strain>
    </source>
</reference>
<dbReference type="PANTHER" id="PTHR30146:SF98">
    <property type="entry name" value="HTH-TYPE TRANSCRIPTIONAL REGULATOR GALR"/>
    <property type="match status" value="1"/>
</dbReference>
<accession>A0A1M5ZLJ7</accession>
<dbReference type="AlphaFoldDB" id="A0A1M5ZLJ7"/>
<keyword evidence="3" id="KW-0804">Transcription</keyword>
<dbReference type="EMBL" id="FQXZ01000032">
    <property type="protein sequence ID" value="SHI25064.1"/>
    <property type="molecule type" value="Genomic_DNA"/>
</dbReference>
<dbReference type="CDD" id="cd06270">
    <property type="entry name" value="PBP1_GalS-like"/>
    <property type="match status" value="1"/>
</dbReference>
<organism evidence="5 6">
    <name type="scientific">Vibrio aerogenes CECT 7868</name>
    <dbReference type="NCBI Taxonomy" id="1216006"/>
    <lineage>
        <taxon>Bacteria</taxon>
        <taxon>Pseudomonadati</taxon>
        <taxon>Pseudomonadota</taxon>
        <taxon>Gammaproteobacteria</taxon>
        <taxon>Vibrionales</taxon>
        <taxon>Vibrionaceae</taxon>
        <taxon>Vibrio</taxon>
    </lineage>
</organism>
<dbReference type="Gene3D" id="1.10.260.40">
    <property type="entry name" value="lambda repressor-like DNA-binding domains"/>
    <property type="match status" value="1"/>
</dbReference>
<dbReference type="PANTHER" id="PTHR30146">
    <property type="entry name" value="LACI-RELATED TRANSCRIPTIONAL REPRESSOR"/>
    <property type="match status" value="1"/>
</dbReference>
<evidence type="ECO:0000313" key="5">
    <source>
        <dbReference type="EMBL" id="SHI25064.1"/>
    </source>
</evidence>
<evidence type="ECO:0000259" key="4">
    <source>
        <dbReference type="PROSITE" id="PS50932"/>
    </source>
</evidence>
<dbReference type="InterPro" id="IPR028082">
    <property type="entry name" value="Peripla_BP_I"/>
</dbReference>
<evidence type="ECO:0000256" key="1">
    <source>
        <dbReference type="ARBA" id="ARBA00023015"/>
    </source>
</evidence>
<dbReference type="PROSITE" id="PS50932">
    <property type="entry name" value="HTH_LACI_2"/>
    <property type="match status" value="1"/>
</dbReference>
<gene>
    <name evidence="5" type="primary">galR_1</name>
    <name evidence="5" type="ORF">VA7868_02891</name>
</gene>
<evidence type="ECO:0000313" key="6">
    <source>
        <dbReference type="Proteomes" id="UP000184608"/>
    </source>
</evidence>
<sequence>MATIKDVAKEAGVSIATVSRVLNQSPKASAASVDAVRKAMSKLGYRPNANARALVSQNTQTMGILVADVSDPFFGTLVKAVDNVTKPAGKHLLVCNGYHVHSEEKAALELLINSRCESLVIHSKALSDDELIRYAGEVKGLVIINRYIPALASRCISLDNRKGTYLATELLIRHGHSKIAHIASNHPIEDVTERIDGFRAAMTDNGLDVPDNLIEYGEPNSEGGELATRNLLAKSVGFTAIVAYNDYMAAGAITVFEENGFKIPQNISVTGFDDSFIAKYMYPKLTTISYPIQLMAEQAARLSLALAEGEAPKDISHRFTPTIIRRDSVQKI</sequence>
<dbReference type="InterPro" id="IPR000843">
    <property type="entry name" value="HTH_LacI"/>
</dbReference>
<dbReference type="RefSeq" id="WP_073604524.1">
    <property type="nucleotide sequence ID" value="NZ_FQXZ01000032.1"/>
</dbReference>
<dbReference type="InterPro" id="IPR046335">
    <property type="entry name" value="LacI/GalR-like_sensor"/>
</dbReference>
<dbReference type="Pfam" id="PF13377">
    <property type="entry name" value="Peripla_BP_3"/>
    <property type="match status" value="1"/>
</dbReference>
<keyword evidence="6" id="KW-1185">Reference proteome</keyword>
<keyword evidence="1" id="KW-0805">Transcription regulation</keyword>
<dbReference type="PRINTS" id="PR00036">
    <property type="entry name" value="HTHLACI"/>
</dbReference>
<dbReference type="GO" id="GO:0000976">
    <property type="term" value="F:transcription cis-regulatory region binding"/>
    <property type="evidence" value="ECO:0007669"/>
    <property type="project" value="TreeGrafter"/>
</dbReference>
<proteinExistence type="predicted"/>
<keyword evidence="2" id="KW-0238">DNA-binding</keyword>
<dbReference type="OrthoDB" id="9798934at2"/>